<dbReference type="SUPFAM" id="SSF52172">
    <property type="entry name" value="CheY-like"/>
    <property type="match status" value="1"/>
</dbReference>
<evidence type="ECO:0000259" key="1">
    <source>
        <dbReference type="Pfam" id="PF14332"/>
    </source>
</evidence>
<gene>
    <name evidence="2" type="ORF">DESUT3_23180</name>
</gene>
<dbReference type="EMBL" id="AP024355">
    <property type="protein sequence ID" value="BCR05249.1"/>
    <property type="molecule type" value="Genomic_DNA"/>
</dbReference>
<dbReference type="Proteomes" id="UP001319827">
    <property type="component" value="Chromosome"/>
</dbReference>
<reference evidence="2 3" key="1">
    <citation type="journal article" date="2016" name="C (Basel)">
        <title>Selective Growth of and Electricity Production by Marine Exoelectrogenic Bacteria in Self-Aggregated Hydrogel of Microbially Reduced Graphene Oxide.</title>
        <authorList>
            <person name="Yoshida N."/>
            <person name="Goto Y."/>
            <person name="Miyata Y."/>
        </authorList>
    </citation>
    <scope>NUCLEOTIDE SEQUENCE [LARGE SCALE GENOMIC DNA]</scope>
    <source>
        <strain evidence="2 3">NIT-T3</strain>
    </source>
</reference>
<organism evidence="2 3">
    <name type="scientific">Desulfuromonas versatilis</name>
    <dbReference type="NCBI Taxonomy" id="2802975"/>
    <lineage>
        <taxon>Bacteria</taxon>
        <taxon>Pseudomonadati</taxon>
        <taxon>Thermodesulfobacteriota</taxon>
        <taxon>Desulfuromonadia</taxon>
        <taxon>Desulfuromonadales</taxon>
        <taxon>Desulfuromonadaceae</taxon>
        <taxon>Desulfuromonas</taxon>
    </lineage>
</organism>
<feature type="domain" description="PatA-like N-terminal" evidence="1">
    <location>
        <begin position="133"/>
        <end position="230"/>
    </location>
</feature>
<reference evidence="2 3" key="2">
    <citation type="journal article" date="2021" name="Int. J. Syst. Evol. Microbiol.">
        <title>Isolation and Polyphasic Characterization of Desulfuromonas versatilis sp. Nov., an Electrogenic Bacteria Capable of Versatile Metabolism Isolated from a Graphene Oxide-Reducing Enrichment Culture.</title>
        <authorList>
            <person name="Xie L."/>
            <person name="Yoshida N."/>
            <person name="Ishii S."/>
            <person name="Meng L."/>
        </authorList>
    </citation>
    <scope>NUCLEOTIDE SEQUENCE [LARGE SCALE GENOMIC DNA]</scope>
    <source>
        <strain evidence="2 3">NIT-T3</strain>
    </source>
</reference>
<name>A0ABM8HTE9_9BACT</name>
<evidence type="ECO:0000313" key="3">
    <source>
        <dbReference type="Proteomes" id="UP001319827"/>
    </source>
</evidence>
<proteinExistence type="predicted"/>
<dbReference type="Gene3D" id="3.40.50.2300">
    <property type="match status" value="1"/>
</dbReference>
<keyword evidence="3" id="KW-1185">Reference proteome</keyword>
<protein>
    <recommendedName>
        <fullName evidence="1">PatA-like N-terminal domain-containing protein</fullName>
    </recommendedName>
</protein>
<dbReference type="Pfam" id="PF14332">
    <property type="entry name" value="DUF4388"/>
    <property type="match status" value="1"/>
</dbReference>
<accession>A0ABM8HTE9</accession>
<sequence>MFTKILLASAQEALLNLTEVLSQQGFEVQVCRDGAKALELSLTWYPDLMVVDTGIPLLPAERLSQILLANPRTEGMSFFYIGREGELIEGFRRHKDHFVPRPFNAEQVLGLIFGHFKRRERTERVSRQEKDIEGSLNQVSLVDLLQIFGLNRKDGVLNLVRGEERASIHLMGGAVVNARCGRTEGEKAFYRLLRWEEGQFRFNPGRVESEARIARPMDHLIMDGLRQIDELIAQAEAMPHPDSLLVLKVPRDRLPRGLRPATQEILMILEYYPRVRDILDHCPRSDFEILQVLKVLLAKGLIEEHREEPGGLPMQLPLLSSAEVIALKDHLGERDVLLEEASAKLILLASCAADIRRFVQSLKGIPEFEPEGDFLLSDVSLGLGEVGRLNVAETFSLRLFSLPATDEAAPLWTPFCRRLFGVVSLGNLAKAEEFFKFRARVPVIKLAFSGDSPGVFVLEEGERKSLRRLLELFARRFVGPEQGPDAPAPAAGATAG</sequence>
<evidence type="ECO:0000313" key="2">
    <source>
        <dbReference type="EMBL" id="BCR05249.1"/>
    </source>
</evidence>
<dbReference type="InterPro" id="IPR025497">
    <property type="entry name" value="PatA-like_N"/>
</dbReference>
<dbReference type="InterPro" id="IPR011006">
    <property type="entry name" value="CheY-like_superfamily"/>
</dbReference>
<dbReference type="PANTHER" id="PTHR36304">
    <property type="entry name" value="DOMAIN GTPASE-ACTIVATING PROTEIN, PUTATIVE-RELATED-RELATED"/>
    <property type="match status" value="1"/>
</dbReference>
<dbReference type="PANTHER" id="PTHR36304:SF4">
    <property type="entry name" value="DUF4388 DOMAIN-CONTAINING PROTEIN"/>
    <property type="match status" value="1"/>
</dbReference>